<evidence type="ECO:0000256" key="1">
    <source>
        <dbReference type="PROSITE-ProRule" id="PRU00325"/>
    </source>
</evidence>
<dbReference type="AlphaFoldDB" id="A0A0C9Y027"/>
<proteinExistence type="predicted"/>
<keyword evidence="1" id="KW-0863">Zinc-finger</keyword>
<protein>
    <recommendedName>
        <fullName evidence="2">SWIM-type domain-containing protein</fullName>
    </recommendedName>
</protein>
<reference evidence="3 4" key="1">
    <citation type="submission" date="2014-04" db="EMBL/GenBank/DDBJ databases">
        <authorList>
            <consortium name="DOE Joint Genome Institute"/>
            <person name="Kuo A."/>
            <person name="Kohler A."/>
            <person name="Nagy L.G."/>
            <person name="Floudas D."/>
            <person name="Copeland A."/>
            <person name="Barry K.W."/>
            <person name="Cichocki N."/>
            <person name="Veneault-Fourrey C."/>
            <person name="LaButti K."/>
            <person name="Lindquist E.A."/>
            <person name="Lipzen A."/>
            <person name="Lundell T."/>
            <person name="Morin E."/>
            <person name="Murat C."/>
            <person name="Sun H."/>
            <person name="Tunlid A."/>
            <person name="Henrissat B."/>
            <person name="Grigoriev I.V."/>
            <person name="Hibbett D.S."/>
            <person name="Martin F."/>
            <person name="Nordberg H.P."/>
            <person name="Cantor M.N."/>
            <person name="Hua S.X."/>
        </authorList>
    </citation>
    <scope>NUCLEOTIDE SEQUENCE [LARGE SCALE GENOMIC DNA]</scope>
    <source>
        <strain evidence="3 4">LaAM-08-1</strain>
    </source>
</reference>
<keyword evidence="1" id="KW-0862">Zinc</keyword>
<dbReference type="PROSITE" id="PS50966">
    <property type="entry name" value="ZF_SWIM"/>
    <property type="match status" value="1"/>
</dbReference>
<keyword evidence="4" id="KW-1185">Reference proteome</keyword>
<feature type="domain" description="SWIM-type" evidence="2">
    <location>
        <begin position="70"/>
        <end position="108"/>
    </location>
</feature>
<evidence type="ECO:0000313" key="3">
    <source>
        <dbReference type="EMBL" id="KIK01388.1"/>
    </source>
</evidence>
<organism evidence="3 4">
    <name type="scientific">Laccaria amethystina LaAM-08-1</name>
    <dbReference type="NCBI Taxonomy" id="1095629"/>
    <lineage>
        <taxon>Eukaryota</taxon>
        <taxon>Fungi</taxon>
        <taxon>Dikarya</taxon>
        <taxon>Basidiomycota</taxon>
        <taxon>Agaricomycotina</taxon>
        <taxon>Agaricomycetes</taxon>
        <taxon>Agaricomycetidae</taxon>
        <taxon>Agaricales</taxon>
        <taxon>Agaricineae</taxon>
        <taxon>Hydnangiaceae</taxon>
        <taxon>Laccaria</taxon>
    </lineage>
</organism>
<evidence type="ECO:0000313" key="4">
    <source>
        <dbReference type="Proteomes" id="UP000054477"/>
    </source>
</evidence>
<gene>
    <name evidence="3" type="ORF">K443DRAFT_678391</name>
</gene>
<evidence type="ECO:0000259" key="2">
    <source>
        <dbReference type="PROSITE" id="PS50966"/>
    </source>
</evidence>
<dbReference type="GO" id="GO:0008270">
    <property type="term" value="F:zinc ion binding"/>
    <property type="evidence" value="ECO:0007669"/>
    <property type="project" value="UniProtKB-KW"/>
</dbReference>
<keyword evidence="1" id="KW-0479">Metal-binding</keyword>
<dbReference type="OrthoDB" id="337581at2759"/>
<dbReference type="Proteomes" id="UP000054477">
    <property type="component" value="Unassembled WGS sequence"/>
</dbReference>
<dbReference type="EMBL" id="KN838607">
    <property type="protein sequence ID" value="KIK01388.1"/>
    <property type="molecule type" value="Genomic_DNA"/>
</dbReference>
<accession>A0A0C9Y027</accession>
<sequence length="115" mass="12680">MSDLSLADAIIESIVDADTLSDQSIAKLNSIFPDTLVVAALDLVDRENIIKYVTSWRQSEYEVLGSTTTYNVLLDLTTAPVPYFCSCPAFAYAVLLCRTHLMVLNGLFFLLHSSV</sequence>
<name>A0A0C9Y027_9AGAR</name>
<dbReference type="InterPro" id="IPR007527">
    <property type="entry name" value="Znf_SWIM"/>
</dbReference>
<reference evidence="4" key="2">
    <citation type="submission" date="2015-01" db="EMBL/GenBank/DDBJ databases">
        <title>Evolutionary Origins and Diversification of the Mycorrhizal Mutualists.</title>
        <authorList>
            <consortium name="DOE Joint Genome Institute"/>
            <consortium name="Mycorrhizal Genomics Consortium"/>
            <person name="Kohler A."/>
            <person name="Kuo A."/>
            <person name="Nagy L.G."/>
            <person name="Floudas D."/>
            <person name="Copeland A."/>
            <person name="Barry K.W."/>
            <person name="Cichocki N."/>
            <person name="Veneault-Fourrey C."/>
            <person name="LaButti K."/>
            <person name="Lindquist E.A."/>
            <person name="Lipzen A."/>
            <person name="Lundell T."/>
            <person name="Morin E."/>
            <person name="Murat C."/>
            <person name="Riley R."/>
            <person name="Ohm R."/>
            <person name="Sun H."/>
            <person name="Tunlid A."/>
            <person name="Henrissat B."/>
            <person name="Grigoriev I.V."/>
            <person name="Hibbett D.S."/>
            <person name="Martin F."/>
        </authorList>
    </citation>
    <scope>NUCLEOTIDE SEQUENCE [LARGE SCALE GENOMIC DNA]</scope>
    <source>
        <strain evidence="4">LaAM-08-1</strain>
    </source>
</reference>
<dbReference type="HOGENOM" id="CLU_132858_3_0_1"/>